<dbReference type="PROSITE" id="PS51225">
    <property type="entry name" value="MARVEL"/>
    <property type="match status" value="1"/>
</dbReference>
<keyword evidence="3 6" id="KW-1133">Transmembrane helix</keyword>
<protein>
    <recommendedName>
        <fullName evidence="7">MARVEL domain-containing protein</fullName>
    </recommendedName>
</protein>
<dbReference type="Proteomes" id="UP000215902">
    <property type="component" value="Unassembled WGS sequence"/>
</dbReference>
<dbReference type="PANTHER" id="PTHR22776:SF49">
    <property type="entry name" value="MARVEL DOMAIN-CONTAINING PROTEIN"/>
    <property type="match status" value="1"/>
</dbReference>
<evidence type="ECO:0000256" key="3">
    <source>
        <dbReference type="ARBA" id="ARBA00022989"/>
    </source>
</evidence>
<dbReference type="InterPro" id="IPR050578">
    <property type="entry name" value="MARVEL-CKLF_proteins"/>
</dbReference>
<dbReference type="STRING" id="282301.A0A267EWG4"/>
<evidence type="ECO:0000313" key="8">
    <source>
        <dbReference type="EMBL" id="PAA65870.1"/>
    </source>
</evidence>
<feature type="transmembrane region" description="Helical" evidence="6">
    <location>
        <begin position="103"/>
        <end position="124"/>
    </location>
</feature>
<comment type="subcellular location">
    <subcellularLocation>
        <location evidence="1">Membrane</location>
        <topology evidence="1">Multi-pass membrane protein</topology>
    </subcellularLocation>
</comment>
<feature type="domain" description="MARVEL" evidence="7">
    <location>
        <begin position="35"/>
        <end position="159"/>
    </location>
</feature>
<keyword evidence="4 5" id="KW-0472">Membrane</keyword>
<evidence type="ECO:0000313" key="9">
    <source>
        <dbReference type="Proteomes" id="UP000215902"/>
    </source>
</evidence>
<keyword evidence="2 5" id="KW-0812">Transmembrane</keyword>
<proteinExistence type="predicted"/>
<evidence type="ECO:0000256" key="1">
    <source>
        <dbReference type="ARBA" id="ARBA00004141"/>
    </source>
</evidence>
<dbReference type="OrthoDB" id="10028364at2759"/>
<evidence type="ECO:0000256" key="2">
    <source>
        <dbReference type="ARBA" id="ARBA00022692"/>
    </source>
</evidence>
<feature type="transmembrane region" description="Helical" evidence="6">
    <location>
        <begin position="70"/>
        <end position="91"/>
    </location>
</feature>
<dbReference type="AlphaFoldDB" id="A0A267EWG4"/>
<dbReference type="EMBL" id="NIVC01001610">
    <property type="protein sequence ID" value="PAA65870.1"/>
    <property type="molecule type" value="Genomic_DNA"/>
</dbReference>
<evidence type="ECO:0000256" key="6">
    <source>
        <dbReference type="SAM" id="Phobius"/>
    </source>
</evidence>
<feature type="transmembrane region" description="Helical" evidence="6">
    <location>
        <begin position="130"/>
        <end position="155"/>
    </location>
</feature>
<evidence type="ECO:0000259" key="7">
    <source>
        <dbReference type="PROSITE" id="PS51225"/>
    </source>
</evidence>
<keyword evidence="9" id="KW-1185">Reference proteome</keyword>
<gene>
    <name evidence="8" type="ORF">BOX15_Mlig012081g1</name>
</gene>
<dbReference type="GO" id="GO:0016020">
    <property type="term" value="C:membrane"/>
    <property type="evidence" value="ECO:0007669"/>
    <property type="project" value="UniProtKB-SubCell"/>
</dbReference>
<accession>A0A267EWG4</accession>
<evidence type="ECO:0000256" key="4">
    <source>
        <dbReference type="ARBA" id="ARBA00023136"/>
    </source>
</evidence>
<evidence type="ECO:0000256" key="5">
    <source>
        <dbReference type="PROSITE-ProRule" id="PRU00581"/>
    </source>
</evidence>
<dbReference type="PANTHER" id="PTHR22776">
    <property type="entry name" value="MARVEL-CONTAINING POTENTIAL LIPID RAFT-ASSOCIATED PROTEIN"/>
    <property type="match status" value="1"/>
</dbReference>
<dbReference type="InterPro" id="IPR008253">
    <property type="entry name" value="Marvel"/>
</dbReference>
<reference evidence="8 9" key="1">
    <citation type="submission" date="2017-06" db="EMBL/GenBank/DDBJ databases">
        <title>A platform for efficient transgenesis in Macrostomum lignano, a flatworm model organism for stem cell research.</title>
        <authorList>
            <person name="Berezikov E."/>
        </authorList>
    </citation>
    <scope>NUCLEOTIDE SEQUENCE [LARGE SCALE GENOMIC DNA]</scope>
    <source>
        <strain evidence="8">DV1</strain>
        <tissue evidence="8">Whole organism</tissue>
    </source>
</reference>
<sequence>PYCLATVTMQTEAYNATTTTTTRQEGPGVSLDPEFPKTIMGILMIIASVMGLILIICGSIYPWSVHGGGFIVFIGILAMFGTGALFAIYLLRVVPRVPGPFGLIMLIYLLVLSVLALIGLIVAAVNGVSWGAAIASAVFCVPALGLHIAIGYFMFLKWRQPGGALNHEFHRGECGHAYRTEHSTTSATVSGGGGGGAAYPASERRMEAPPAYGNY</sequence>
<feature type="non-terminal residue" evidence="8">
    <location>
        <position position="1"/>
    </location>
</feature>
<feature type="transmembrane region" description="Helical" evidence="6">
    <location>
        <begin position="42"/>
        <end position="64"/>
    </location>
</feature>
<organism evidence="8 9">
    <name type="scientific">Macrostomum lignano</name>
    <dbReference type="NCBI Taxonomy" id="282301"/>
    <lineage>
        <taxon>Eukaryota</taxon>
        <taxon>Metazoa</taxon>
        <taxon>Spiralia</taxon>
        <taxon>Lophotrochozoa</taxon>
        <taxon>Platyhelminthes</taxon>
        <taxon>Rhabditophora</taxon>
        <taxon>Macrostomorpha</taxon>
        <taxon>Macrostomida</taxon>
        <taxon>Macrostomidae</taxon>
        <taxon>Macrostomum</taxon>
    </lineage>
</organism>
<comment type="caution">
    <text evidence="8">The sequence shown here is derived from an EMBL/GenBank/DDBJ whole genome shotgun (WGS) entry which is preliminary data.</text>
</comment>
<name>A0A267EWG4_9PLAT</name>